<evidence type="ECO:0000313" key="1">
    <source>
        <dbReference type="EMBL" id="VVE07958.1"/>
    </source>
</evidence>
<evidence type="ECO:0000313" key="2">
    <source>
        <dbReference type="Proteomes" id="UP000366945"/>
    </source>
</evidence>
<dbReference type="Proteomes" id="UP000366945">
    <property type="component" value="Unassembled WGS sequence"/>
</dbReference>
<dbReference type="GeneID" id="300404513"/>
<name>A0A5E4V6V1_9BURK</name>
<dbReference type="OrthoDB" id="8944436at2"/>
<dbReference type="RefSeq" id="WP_150679770.1">
    <property type="nucleotide sequence ID" value="NZ_CABPSK010000002.1"/>
</dbReference>
<sequence>MTAPLTAIAGLEEIYDTLALAIDATPEDQRELLLAKLALLLANEIDDPQRVIALIGEAART</sequence>
<dbReference type="AlphaFoldDB" id="A0A5E4V6V1"/>
<protein>
    <recommendedName>
        <fullName evidence="3">DUF2783 domain-containing protein</fullName>
    </recommendedName>
</protein>
<evidence type="ECO:0008006" key="3">
    <source>
        <dbReference type="Google" id="ProtNLM"/>
    </source>
</evidence>
<gene>
    <name evidence="1" type="ORF">PPN31114_02485</name>
</gene>
<accession>A0A5E4V6V1</accession>
<dbReference type="EMBL" id="CABPSK010000002">
    <property type="protein sequence ID" value="VVE07958.1"/>
    <property type="molecule type" value="Genomic_DNA"/>
</dbReference>
<proteinExistence type="predicted"/>
<keyword evidence="2" id="KW-1185">Reference proteome</keyword>
<reference evidence="1 2" key="1">
    <citation type="submission" date="2019-08" db="EMBL/GenBank/DDBJ databases">
        <authorList>
            <person name="Peeters C."/>
        </authorList>
    </citation>
    <scope>NUCLEOTIDE SEQUENCE [LARGE SCALE GENOMIC DNA]</scope>
    <source>
        <strain evidence="1 2">LMG 31114</strain>
    </source>
</reference>
<organism evidence="1 2">
    <name type="scientific">Pandoraea pneumonica</name>
    <dbReference type="NCBI Taxonomy" id="2508299"/>
    <lineage>
        <taxon>Bacteria</taxon>
        <taxon>Pseudomonadati</taxon>
        <taxon>Pseudomonadota</taxon>
        <taxon>Betaproteobacteria</taxon>
        <taxon>Burkholderiales</taxon>
        <taxon>Burkholderiaceae</taxon>
        <taxon>Pandoraea</taxon>
    </lineage>
</organism>